<dbReference type="InterPro" id="IPR005762">
    <property type="entry name" value="MurD"/>
</dbReference>
<sequence length="453" mass="50161">MIKVKNIAIFGLGKEGVASANYFGKDNQISILDQKPKEKIEKVFLDKVKARDASFYFDGNLPKNQKFDYIIRSPGVRSDNPLVLKLIKSGAIVTSATKIFFDLCPGIIIGVTGTKGKGTTSALVYEMLKTKYGQVYLAGNIGTPMLEILPKLKKSSFVVLELSSFQLFDLKKSPHIAVVLMITSEHLDWHKTSQEYRQAKKSIVAYQNKNDFAVINQDYPVSKSFANKTKACVYFVSTKQNTNGVYIANGKIISEIAGYEEICPTSDVILSGRHNLQNVAAAISIARILDIESQNIVEILKNFKGLTHRLQLVREINKVKYYNDSFSTTPETTISAIEAFQNPKILILGGSSKKSDFSLLGQKIVSDKSVKALILIGQESGRIKEAVTQTGNFTGQIIKGLKNMKEIVQKSQSLAKAGDIVILSPACASFDMFKNYQDRGEQFINEVKRIGKN</sequence>
<dbReference type="SUPFAM" id="SSF53244">
    <property type="entry name" value="MurD-like peptide ligases, peptide-binding domain"/>
    <property type="match status" value="1"/>
</dbReference>
<dbReference type="Pfam" id="PF02875">
    <property type="entry name" value="Mur_ligase_C"/>
    <property type="match status" value="1"/>
</dbReference>
<comment type="catalytic activity">
    <reaction evidence="7 8">
        <text>UDP-N-acetyl-alpha-D-muramoyl-L-alanine + D-glutamate + ATP = UDP-N-acetyl-alpha-D-muramoyl-L-alanyl-D-glutamate + ADP + phosphate + H(+)</text>
        <dbReference type="Rhea" id="RHEA:16429"/>
        <dbReference type="ChEBI" id="CHEBI:15378"/>
        <dbReference type="ChEBI" id="CHEBI:29986"/>
        <dbReference type="ChEBI" id="CHEBI:30616"/>
        <dbReference type="ChEBI" id="CHEBI:43474"/>
        <dbReference type="ChEBI" id="CHEBI:83898"/>
        <dbReference type="ChEBI" id="CHEBI:83900"/>
        <dbReference type="ChEBI" id="CHEBI:456216"/>
        <dbReference type="EC" id="6.3.2.9"/>
    </reaction>
</comment>
<evidence type="ECO:0000259" key="10">
    <source>
        <dbReference type="Pfam" id="PF08245"/>
    </source>
</evidence>
<keyword evidence="7 8" id="KW-0133">Cell shape</keyword>
<dbReference type="GO" id="GO:0008764">
    <property type="term" value="F:UDP-N-acetylmuramoylalanine-D-glutamate ligase activity"/>
    <property type="evidence" value="ECO:0007669"/>
    <property type="project" value="UniProtKB-UniRule"/>
</dbReference>
<comment type="function">
    <text evidence="7 8">Cell wall formation. Catalyzes the addition of glutamate to the nucleotide precursor UDP-N-acetylmuramoyl-L-alanine (UMA).</text>
</comment>
<dbReference type="PANTHER" id="PTHR43692">
    <property type="entry name" value="UDP-N-ACETYLMURAMOYLALANINE--D-GLUTAMATE LIGASE"/>
    <property type="match status" value="1"/>
</dbReference>
<evidence type="ECO:0000256" key="6">
    <source>
        <dbReference type="ARBA" id="ARBA00022840"/>
    </source>
</evidence>
<dbReference type="SUPFAM" id="SSF51984">
    <property type="entry name" value="MurCD N-terminal domain"/>
    <property type="match status" value="1"/>
</dbReference>
<dbReference type="GO" id="GO:0008360">
    <property type="term" value="P:regulation of cell shape"/>
    <property type="evidence" value="ECO:0007669"/>
    <property type="project" value="UniProtKB-KW"/>
</dbReference>
<keyword evidence="6 7" id="KW-0067">ATP-binding</keyword>
<name>A0A1F5H353_9BACT</name>
<comment type="caution">
    <text evidence="11">The sequence shown here is derived from an EMBL/GenBank/DDBJ whole genome shotgun (WGS) entry which is preliminary data.</text>
</comment>
<dbReference type="SUPFAM" id="SSF53623">
    <property type="entry name" value="MurD-like peptide ligases, catalytic domain"/>
    <property type="match status" value="1"/>
</dbReference>
<keyword evidence="7 8" id="KW-0132">Cell division</keyword>
<dbReference type="Pfam" id="PF08245">
    <property type="entry name" value="Mur_ligase_M"/>
    <property type="match status" value="1"/>
</dbReference>
<feature type="domain" description="Mur ligase central" evidence="10">
    <location>
        <begin position="111"/>
        <end position="285"/>
    </location>
</feature>
<comment type="pathway">
    <text evidence="2 7 8">Cell wall biogenesis; peptidoglycan biosynthesis.</text>
</comment>
<comment type="subcellular location">
    <subcellularLocation>
        <location evidence="1 7 8">Cytoplasm</location>
    </subcellularLocation>
</comment>
<dbReference type="InterPro" id="IPR036565">
    <property type="entry name" value="Mur-like_cat_sf"/>
</dbReference>
<dbReference type="Gene3D" id="3.40.1190.10">
    <property type="entry name" value="Mur-like, catalytic domain"/>
    <property type="match status" value="1"/>
</dbReference>
<dbReference type="InterPro" id="IPR013221">
    <property type="entry name" value="Mur_ligase_cen"/>
</dbReference>
<dbReference type="GO" id="GO:0071555">
    <property type="term" value="P:cell wall organization"/>
    <property type="evidence" value="ECO:0007669"/>
    <property type="project" value="UniProtKB-KW"/>
</dbReference>
<evidence type="ECO:0000256" key="7">
    <source>
        <dbReference type="HAMAP-Rule" id="MF_00639"/>
    </source>
</evidence>
<keyword evidence="7 8" id="KW-0573">Peptidoglycan synthesis</keyword>
<dbReference type="GO" id="GO:0005737">
    <property type="term" value="C:cytoplasm"/>
    <property type="evidence" value="ECO:0007669"/>
    <property type="project" value="UniProtKB-SubCell"/>
</dbReference>
<reference evidence="11 12" key="1">
    <citation type="journal article" date="2016" name="Nat. Commun.">
        <title>Thousands of microbial genomes shed light on interconnected biogeochemical processes in an aquifer system.</title>
        <authorList>
            <person name="Anantharaman K."/>
            <person name="Brown C.T."/>
            <person name="Hug L.A."/>
            <person name="Sharon I."/>
            <person name="Castelle C.J."/>
            <person name="Probst A.J."/>
            <person name="Thomas B.C."/>
            <person name="Singh A."/>
            <person name="Wilkins M.J."/>
            <person name="Karaoz U."/>
            <person name="Brodie E.L."/>
            <person name="Williams K.H."/>
            <person name="Hubbard S.S."/>
            <person name="Banfield J.F."/>
        </authorList>
    </citation>
    <scope>NUCLEOTIDE SEQUENCE [LARGE SCALE GENOMIC DNA]</scope>
</reference>
<dbReference type="Gene3D" id="3.40.50.720">
    <property type="entry name" value="NAD(P)-binding Rossmann-like Domain"/>
    <property type="match status" value="1"/>
</dbReference>
<dbReference type="InterPro" id="IPR036615">
    <property type="entry name" value="Mur_ligase_C_dom_sf"/>
</dbReference>
<evidence type="ECO:0000256" key="8">
    <source>
        <dbReference type="RuleBase" id="RU003664"/>
    </source>
</evidence>
<dbReference type="Proteomes" id="UP000177039">
    <property type="component" value="Unassembled WGS sequence"/>
</dbReference>
<gene>
    <name evidence="7" type="primary">murD</name>
    <name evidence="11" type="ORF">A3B54_05385</name>
</gene>
<evidence type="ECO:0000256" key="3">
    <source>
        <dbReference type="ARBA" id="ARBA00022490"/>
    </source>
</evidence>
<keyword evidence="3 7" id="KW-0963">Cytoplasm</keyword>
<keyword evidence="5 7" id="KW-0547">Nucleotide-binding</keyword>
<evidence type="ECO:0000256" key="1">
    <source>
        <dbReference type="ARBA" id="ARBA00004496"/>
    </source>
</evidence>
<dbReference type="EMBL" id="MFBT01000034">
    <property type="protein sequence ID" value="OGD98586.1"/>
    <property type="molecule type" value="Genomic_DNA"/>
</dbReference>
<protein>
    <recommendedName>
        <fullName evidence="7 8">UDP-N-acetylmuramoylalanine--D-glutamate ligase</fullName>
        <ecNumber evidence="7 8">6.3.2.9</ecNumber>
    </recommendedName>
    <alternativeName>
        <fullName evidence="7">D-glutamic acid-adding enzyme</fullName>
    </alternativeName>
    <alternativeName>
        <fullName evidence="7">UDP-N-acetylmuramoyl-L-alanyl-D-glutamate synthetase</fullName>
    </alternativeName>
</protein>
<keyword evidence="7 8" id="KW-0131">Cell cycle</keyword>
<keyword evidence="4 7" id="KW-0436">Ligase</keyword>
<feature type="domain" description="Mur ligase C-terminal" evidence="9">
    <location>
        <begin position="308"/>
        <end position="427"/>
    </location>
</feature>
<evidence type="ECO:0000313" key="12">
    <source>
        <dbReference type="Proteomes" id="UP000177039"/>
    </source>
</evidence>
<dbReference type="Gene3D" id="3.90.190.20">
    <property type="entry name" value="Mur ligase, C-terminal domain"/>
    <property type="match status" value="1"/>
</dbReference>
<organism evidence="11 12">
    <name type="scientific">Candidatus Curtissbacteria bacterium RIFCSPLOWO2_01_FULL_42_50</name>
    <dbReference type="NCBI Taxonomy" id="1797730"/>
    <lineage>
        <taxon>Bacteria</taxon>
        <taxon>Candidatus Curtissiibacteriota</taxon>
    </lineage>
</organism>
<dbReference type="GO" id="GO:0051301">
    <property type="term" value="P:cell division"/>
    <property type="evidence" value="ECO:0007669"/>
    <property type="project" value="UniProtKB-KW"/>
</dbReference>
<evidence type="ECO:0000256" key="4">
    <source>
        <dbReference type="ARBA" id="ARBA00022598"/>
    </source>
</evidence>
<accession>A0A1F5H353</accession>
<evidence type="ECO:0000259" key="9">
    <source>
        <dbReference type="Pfam" id="PF02875"/>
    </source>
</evidence>
<comment type="similarity">
    <text evidence="7">Belongs to the MurCDEF family.</text>
</comment>
<proteinExistence type="inferred from homology"/>
<dbReference type="GO" id="GO:0005524">
    <property type="term" value="F:ATP binding"/>
    <property type="evidence" value="ECO:0007669"/>
    <property type="project" value="UniProtKB-UniRule"/>
</dbReference>
<feature type="binding site" evidence="7">
    <location>
        <begin position="113"/>
        <end position="119"/>
    </location>
    <ligand>
        <name>ATP</name>
        <dbReference type="ChEBI" id="CHEBI:30616"/>
    </ligand>
</feature>
<keyword evidence="7 8" id="KW-0961">Cell wall biogenesis/degradation</keyword>
<dbReference type="GO" id="GO:0009252">
    <property type="term" value="P:peptidoglycan biosynthetic process"/>
    <property type="evidence" value="ECO:0007669"/>
    <property type="project" value="UniProtKB-UniRule"/>
</dbReference>
<dbReference type="UniPathway" id="UPA00219"/>
<evidence type="ECO:0000256" key="5">
    <source>
        <dbReference type="ARBA" id="ARBA00022741"/>
    </source>
</evidence>
<dbReference type="HAMAP" id="MF_00639">
    <property type="entry name" value="MurD"/>
    <property type="match status" value="1"/>
</dbReference>
<dbReference type="EC" id="6.3.2.9" evidence="7 8"/>
<dbReference type="InterPro" id="IPR004101">
    <property type="entry name" value="Mur_ligase_C"/>
</dbReference>
<evidence type="ECO:0000313" key="11">
    <source>
        <dbReference type="EMBL" id="OGD98586.1"/>
    </source>
</evidence>
<dbReference type="PANTHER" id="PTHR43692:SF1">
    <property type="entry name" value="UDP-N-ACETYLMURAMOYLALANINE--D-GLUTAMATE LIGASE"/>
    <property type="match status" value="1"/>
</dbReference>
<dbReference type="NCBIfam" id="TIGR01087">
    <property type="entry name" value="murD"/>
    <property type="match status" value="1"/>
</dbReference>
<evidence type="ECO:0000256" key="2">
    <source>
        <dbReference type="ARBA" id="ARBA00004752"/>
    </source>
</evidence>
<dbReference type="AlphaFoldDB" id="A0A1F5H353"/>